<name>A0A4S8MKB4_DENBC</name>
<evidence type="ECO:0000256" key="1">
    <source>
        <dbReference type="SAM" id="MobiDB-lite"/>
    </source>
</evidence>
<dbReference type="AlphaFoldDB" id="A0A4S8MKB4"/>
<protein>
    <submittedName>
        <fullName evidence="2">Uncharacterized protein</fullName>
    </submittedName>
</protein>
<feature type="compositionally biased region" description="Low complexity" evidence="1">
    <location>
        <begin position="199"/>
        <end position="210"/>
    </location>
</feature>
<feature type="region of interest" description="Disordered" evidence="1">
    <location>
        <begin position="181"/>
        <end position="210"/>
    </location>
</feature>
<reference evidence="2 3" key="1">
    <citation type="journal article" date="2019" name="Nat. Ecol. Evol.">
        <title>Megaphylogeny resolves global patterns of mushroom evolution.</title>
        <authorList>
            <person name="Varga T."/>
            <person name="Krizsan K."/>
            <person name="Foldi C."/>
            <person name="Dima B."/>
            <person name="Sanchez-Garcia M."/>
            <person name="Sanchez-Ramirez S."/>
            <person name="Szollosi G.J."/>
            <person name="Szarkandi J.G."/>
            <person name="Papp V."/>
            <person name="Albert L."/>
            <person name="Andreopoulos W."/>
            <person name="Angelini C."/>
            <person name="Antonin V."/>
            <person name="Barry K.W."/>
            <person name="Bougher N.L."/>
            <person name="Buchanan P."/>
            <person name="Buyck B."/>
            <person name="Bense V."/>
            <person name="Catcheside P."/>
            <person name="Chovatia M."/>
            <person name="Cooper J."/>
            <person name="Damon W."/>
            <person name="Desjardin D."/>
            <person name="Finy P."/>
            <person name="Geml J."/>
            <person name="Haridas S."/>
            <person name="Hughes K."/>
            <person name="Justo A."/>
            <person name="Karasinski D."/>
            <person name="Kautmanova I."/>
            <person name="Kiss B."/>
            <person name="Kocsube S."/>
            <person name="Kotiranta H."/>
            <person name="LaButti K.M."/>
            <person name="Lechner B.E."/>
            <person name="Liimatainen K."/>
            <person name="Lipzen A."/>
            <person name="Lukacs Z."/>
            <person name="Mihaltcheva S."/>
            <person name="Morgado L.N."/>
            <person name="Niskanen T."/>
            <person name="Noordeloos M.E."/>
            <person name="Ohm R.A."/>
            <person name="Ortiz-Santana B."/>
            <person name="Ovrebo C."/>
            <person name="Racz N."/>
            <person name="Riley R."/>
            <person name="Savchenko A."/>
            <person name="Shiryaev A."/>
            <person name="Soop K."/>
            <person name="Spirin V."/>
            <person name="Szebenyi C."/>
            <person name="Tomsovsky M."/>
            <person name="Tulloss R.E."/>
            <person name="Uehling J."/>
            <person name="Grigoriev I.V."/>
            <person name="Vagvolgyi C."/>
            <person name="Papp T."/>
            <person name="Martin F.M."/>
            <person name="Miettinen O."/>
            <person name="Hibbett D.S."/>
            <person name="Nagy L.G."/>
        </authorList>
    </citation>
    <scope>NUCLEOTIDE SEQUENCE [LARGE SCALE GENOMIC DNA]</scope>
    <source>
        <strain evidence="2 3">CBS 962.96</strain>
    </source>
</reference>
<dbReference type="EMBL" id="ML179069">
    <property type="protein sequence ID" value="THV03260.1"/>
    <property type="molecule type" value="Genomic_DNA"/>
</dbReference>
<proteinExistence type="predicted"/>
<organism evidence="2 3">
    <name type="scientific">Dendrothele bispora (strain CBS 962.96)</name>
    <dbReference type="NCBI Taxonomy" id="1314807"/>
    <lineage>
        <taxon>Eukaryota</taxon>
        <taxon>Fungi</taxon>
        <taxon>Dikarya</taxon>
        <taxon>Basidiomycota</taxon>
        <taxon>Agaricomycotina</taxon>
        <taxon>Agaricomycetes</taxon>
        <taxon>Agaricomycetidae</taxon>
        <taxon>Agaricales</taxon>
        <taxon>Agaricales incertae sedis</taxon>
        <taxon>Dendrothele</taxon>
    </lineage>
</organism>
<keyword evidence="3" id="KW-1185">Reference proteome</keyword>
<dbReference type="Proteomes" id="UP000297245">
    <property type="component" value="Unassembled WGS sequence"/>
</dbReference>
<gene>
    <name evidence="2" type="ORF">K435DRAFT_791966</name>
</gene>
<feature type="compositionally biased region" description="Low complexity" evidence="1">
    <location>
        <begin position="181"/>
        <end position="192"/>
    </location>
</feature>
<dbReference type="OrthoDB" id="2422225at2759"/>
<feature type="region of interest" description="Disordered" evidence="1">
    <location>
        <begin position="63"/>
        <end position="91"/>
    </location>
</feature>
<sequence>MLSSTYIDINIKFCDFGSSILAHNIFYLNGQKAKIELAWQSFQRKYAGEVDRHRDHCQALRNAGTKAKDLPKGPGRSRLKSPVTEDDYQETDGPISSVLDVEELEKDCQKYTEQLVIKNFHRGEVIFADFNLTRSGSIFAAWDGSCVNTPEDFNLLETIQTRETLAQSTESFTEELLFEGPESLSSPASSPLSSPPSSRPSSSQPSTLLPNSTVPLSSFVRKPAANILKIPVEGVLTTTNHLESFNCVLKRKEITAWLHSGHCLRFDTLIFVLITEIIPNVYQKIRARKEYNDWCRERFSKVTGGTGDIIEMEKAWQDKKKCGERGRDKVGEALLIQKGLPEDKPPKCDPQDIPGPDLVSLQFIAKDMTTLSDDLDVEEDCGEDENDIKDAAEPVICCGYCGYCDVNWSKNNQKIVARYIAIN</sequence>
<accession>A0A4S8MKB4</accession>
<evidence type="ECO:0000313" key="2">
    <source>
        <dbReference type="EMBL" id="THV03260.1"/>
    </source>
</evidence>
<evidence type="ECO:0000313" key="3">
    <source>
        <dbReference type="Proteomes" id="UP000297245"/>
    </source>
</evidence>